<feature type="domain" description="FAD dependent oxidoreductase central" evidence="6">
    <location>
        <begin position="361"/>
        <end position="416"/>
    </location>
</feature>
<evidence type="ECO:0000259" key="6">
    <source>
        <dbReference type="Pfam" id="PF16350"/>
    </source>
</evidence>
<dbReference type="EMBL" id="FWFO01000001">
    <property type="protein sequence ID" value="SLN35882.1"/>
    <property type="molecule type" value="Genomic_DNA"/>
</dbReference>
<dbReference type="InterPro" id="IPR027266">
    <property type="entry name" value="TrmE/GcvT-like"/>
</dbReference>
<dbReference type="Gene3D" id="3.50.50.60">
    <property type="entry name" value="FAD/NAD(P)-binding domain"/>
    <property type="match status" value="1"/>
</dbReference>
<comment type="similarity">
    <text evidence="1">Belongs to the GcvT family.</text>
</comment>
<dbReference type="Proteomes" id="UP000193077">
    <property type="component" value="Unassembled WGS sequence"/>
</dbReference>
<dbReference type="Gene3D" id="3.30.1360.120">
    <property type="entry name" value="Probable tRNA modification gtpase trme, domain 1"/>
    <property type="match status" value="1"/>
</dbReference>
<dbReference type="InterPro" id="IPR013977">
    <property type="entry name" value="GcvT_C"/>
</dbReference>
<dbReference type="SUPFAM" id="SSF51905">
    <property type="entry name" value="FAD/NAD(P)-binding domain"/>
    <property type="match status" value="1"/>
</dbReference>
<dbReference type="EC" id="1.5.3.19" evidence="7"/>
<proteinExistence type="inferred from homology"/>
<organism evidence="7 8">
    <name type="scientific">Falsiruegeria litorea R37</name>
    <dbReference type="NCBI Taxonomy" id="1200284"/>
    <lineage>
        <taxon>Bacteria</taxon>
        <taxon>Pseudomonadati</taxon>
        <taxon>Pseudomonadota</taxon>
        <taxon>Alphaproteobacteria</taxon>
        <taxon>Rhodobacterales</taxon>
        <taxon>Roseobacteraceae</taxon>
        <taxon>Falsiruegeria</taxon>
    </lineage>
</organism>
<dbReference type="SUPFAM" id="SSF54373">
    <property type="entry name" value="FAD-linked reductases, C-terminal domain"/>
    <property type="match status" value="1"/>
</dbReference>
<dbReference type="Pfam" id="PF16350">
    <property type="entry name" value="FAO_M"/>
    <property type="match status" value="1"/>
</dbReference>
<dbReference type="Gene3D" id="3.30.9.10">
    <property type="entry name" value="D-Amino Acid Oxidase, subunit A, domain 2"/>
    <property type="match status" value="1"/>
</dbReference>
<dbReference type="InterPro" id="IPR028896">
    <property type="entry name" value="GcvT/YgfZ/DmdA"/>
</dbReference>
<dbReference type="OrthoDB" id="7156675at2"/>
<dbReference type="Gene3D" id="2.40.30.110">
    <property type="entry name" value="Aminomethyltransferase beta-barrel domains"/>
    <property type="match status" value="1"/>
</dbReference>
<dbReference type="SUPFAM" id="SSF103025">
    <property type="entry name" value="Folate-binding domain"/>
    <property type="match status" value="1"/>
</dbReference>
<dbReference type="InterPro" id="IPR006222">
    <property type="entry name" value="GCVT_N"/>
</dbReference>
<sequence>MGRTIIIGGGAIGLSVAYHLAHRGANDVLLLERNLLTSGTSWHAAGIVGPLRATPNMTKLASYALELFPRLEAETGMATGYRQTGGYWLARREERLDELHRISTLGRHFGLNAQVIGADEVDVPGLDVSGHAGAMWVAEDANVNPVDLCMAYARAARSKGVEIRENCAVGGILAEGGTARGVALGDGTEIEAESVVICAGAWSKPLAEAAGLHLPLQAVEHMYVVTEPMPGLPDPFPVIRDMDTGIYIKGDAGKLVIGGFEPDAKVWDAFGLEGDRPFLEMPEDWEQFAPFMEAALELVPALAETGIQHFMNGPESFTNDTRPLVGAAPEVDGLFVAAGMNSVGIMSSAGIGRVLADWVVDGQPPMDLWEVDVARADPRAATDVHMADRMAESVADLMAMHWPFKQPKTGRGLRCSDLHEAWAAQGAVFGLTAGWERGLWYAETEVERDLPYSVGAQPWYPIARREAAQMQDGAVLLDLSPFGKFDVIGPDAVAAMNELVCAQMDVPVGRAVYTPMLNDKGGIEGDLTVTRLGSQHYRITSGAATRWRDGALLRRRFAVWRVALHDVTDDECVIGLMGAAARDILSRISDADWVNFPFSTARDVVVAGVDCRATRMSFVGELGWELNIPTAQARVVFDALITSGAKPMGMYALEACRIEKAFRHWGHDLGPEITPLEAGLGFTIDWDKDFIGKPALEAQRAQGLSRKLCLFQIEGDPLILHDEPILEHGRVVGLTTSGAKGARTGLTLALGMIEIAPGEKLTDTCTRDFTFDVAGKTYPARALPRAPFDPKGERMRG</sequence>
<dbReference type="InterPro" id="IPR006076">
    <property type="entry name" value="FAD-dep_OxRdtase"/>
</dbReference>
<keyword evidence="2 7" id="KW-0560">Oxidoreductase</keyword>
<evidence type="ECO:0000259" key="4">
    <source>
        <dbReference type="Pfam" id="PF01571"/>
    </source>
</evidence>
<dbReference type="RefSeq" id="WP_085795285.1">
    <property type="nucleotide sequence ID" value="NZ_FWFO01000001.1"/>
</dbReference>
<dbReference type="Gene3D" id="3.30.70.1400">
    <property type="entry name" value="Aminomethyltransferase beta-barrel domains"/>
    <property type="match status" value="1"/>
</dbReference>
<dbReference type="PANTHER" id="PTHR43757:SF2">
    <property type="entry name" value="AMINOMETHYLTRANSFERASE, MITOCHONDRIAL"/>
    <property type="match status" value="1"/>
</dbReference>
<name>A0A1Y5S9V7_9RHOB</name>
<dbReference type="InterPro" id="IPR032503">
    <property type="entry name" value="FAO_M"/>
</dbReference>
<dbReference type="AlphaFoldDB" id="A0A1Y5S9V7"/>
<evidence type="ECO:0000259" key="5">
    <source>
        <dbReference type="Pfam" id="PF08669"/>
    </source>
</evidence>
<dbReference type="Pfam" id="PF08669">
    <property type="entry name" value="GCV_T_C"/>
    <property type="match status" value="1"/>
</dbReference>
<accession>A0A1Y5S9V7</accession>
<dbReference type="InterPro" id="IPR029043">
    <property type="entry name" value="GcvT/YgfZ_C"/>
</dbReference>
<dbReference type="Pfam" id="PF01266">
    <property type="entry name" value="DAO"/>
    <property type="match status" value="1"/>
</dbReference>
<protein>
    <submittedName>
        <fullName evidence="7">4-methylaminobutanoate oxidase (Formaldehyde-forming)</fullName>
        <ecNumber evidence="7">1.5.3.19</ecNumber>
    </submittedName>
</protein>
<dbReference type="PANTHER" id="PTHR43757">
    <property type="entry name" value="AMINOMETHYLTRANSFERASE"/>
    <property type="match status" value="1"/>
</dbReference>
<evidence type="ECO:0000256" key="1">
    <source>
        <dbReference type="ARBA" id="ARBA00008609"/>
    </source>
</evidence>
<dbReference type="InterPro" id="IPR036188">
    <property type="entry name" value="FAD/NAD-bd_sf"/>
</dbReference>
<keyword evidence="8" id="KW-1185">Reference proteome</keyword>
<feature type="domain" description="Aminomethyltransferase C-terminal" evidence="5">
    <location>
        <begin position="706"/>
        <end position="789"/>
    </location>
</feature>
<dbReference type="SUPFAM" id="SSF101790">
    <property type="entry name" value="Aminomethyltransferase beta-barrel domain"/>
    <property type="match status" value="1"/>
</dbReference>
<feature type="domain" description="FAD dependent oxidoreductase" evidence="3">
    <location>
        <begin position="4"/>
        <end position="358"/>
    </location>
</feature>
<gene>
    <name evidence="7" type="primary">mlr_10</name>
    <name evidence="7" type="ORF">TRL7639_01712</name>
</gene>
<feature type="domain" description="GCVT N-terminal" evidence="4">
    <location>
        <begin position="418"/>
        <end position="688"/>
    </location>
</feature>
<evidence type="ECO:0000313" key="7">
    <source>
        <dbReference type="EMBL" id="SLN35882.1"/>
    </source>
</evidence>
<dbReference type="GO" id="GO:0102317">
    <property type="term" value="F:4-methylaminobutyrate oxidase (demethylating) activity"/>
    <property type="evidence" value="ECO:0007669"/>
    <property type="project" value="UniProtKB-EC"/>
</dbReference>
<evidence type="ECO:0000256" key="2">
    <source>
        <dbReference type="ARBA" id="ARBA00023002"/>
    </source>
</evidence>
<dbReference type="Pfam" id="PF01571">
    <property type="entry name" value="GCV_T"/>
    <property type="match status" value="1"/>
</dbReference>
<evidence type="ECO:0000313" key="8">
    <source>
        <dbReference type="Proteomes" id="UP000193077"/>
    </source>
</evidence>
<evidence type="ECO:0000259" key="3">
    <source>
        <dbReference type="Pfam" id="PF01266"/>
    </source>
</evidence>
<reference evidence="7 8" key="1">
    <citation type="submission" date="2017-03" db="EMBL/GenBank/DDBJ databases">
        <authorList>
            <person name="Afonso C.L."/>
            <person name="Miller P.J."/>
            <person name="Scott M.A."/>
            <person name="Spackman E."/>
            <person name="Goraichik I."/>
            <person name="Dimitrov K.M."/>
            <person name="Suarez D.L."/>
            <person name="Swayne D.E."/>
        </authorList>
    </citation>
    <scope>NUCLEOTIDE SEQUENCE [LARGE SCALE GENOMIC DNA]</scope>
    <source>
        <strain evidence="7 8">CECT 7639</strain>
    </source>
</reference>